<dbReference type="PROSITE" id="PS50089">
    <property type="entry name" value="ZF_RING_2"/>
    <property type="match status" value="1"/>
</dbReference>
<feature type="region of interest" description="Disordered" evidence="5">
    <location>
        <begin position="272"/>
        <end position="293"/>
    </location>
</feature>
<dbReference type="PROSITE" id="PS00518">
    <property type="entry name" value="ZF_RING_1"/>
    <property type="match status" value="1"/>
</dbReference>
<accession>A0AAW2SXL0</accession>
<feature type="transmembrane region" description="Helical" evidence="6">
    <location>
        <begin position="143"/>
        <end position="162"/>
    </location>
</feature>
<name>A0AAW2SXL0_9LAMI</name>
<feature type="compositionally biased region" description="Polar residues" evidence="5">
    <location>
        <begin position="449"/>
        <end position="458"/>
    </location>
</feature>
<dbReference type="InterPro" id="IPR011011">
    <property type="entry name" value="Znf_FYVE_PHD"/>
</dbReference>
<evidence type="ECO:0000256" key="5">
    <source>
        <dbReference type="SAM" id="MobiDB-lite"/>
    </source>
</evidence>
<dbReference type="InterPro" id="IPR019787">
    <property type="entry name" value="Znf_PHD-finger"/>
</dbReference>
<gene>
    <name evidence="9" type="ORF">Scaly_0139100</name>
</gene>
<dbReference type="AlphaFoldDB" id="A0AAW2SXL0"/>
<dbReference type="GO" id="GO:0008270">
    <property type="term" value="F:zinc ion binding"/>
    <property type="evidence" value="ECO:0007669"/>
    <property type="project" value="UniProtKB-KW"/>
</dbReference>
<keyword evidence="3" id="KW-0862">Zinc</keyword>
<dbReference type="Gene3D" id="3.30.40.10">
    <property type="entry name" value="Zinc/RING finger domain, C3HC4 (zinc finger)"/>
    <property type="match status" value="2"/>
</dbReference>
<keyword evidence="6" id="KW-1133">Transmembrane helix</keyword>
<evidence type="ECO:0000259" key="7">
    <source>
        <dbReference type="PROSITE" id="PS50016"/>
    </source>
</evidence>
<dbReference type="Pfam" id="PF13639">
    <property type="entry name" value="zf-RING_2"/>
    <property type="match status" value="1"/>
</dbReference>
<keyword evidence="6" id="KW-0472">Membrane</keyword>
<feature type="region of interest" description="Disordered" evidence="5">
    <location>
        <begin position="500"/>
        <end position="526"/>
    </location>
</feature>
<evidence type="ECO:0000256" key="6">
    <source>
        <dbReference type="SAM" id="Phobius"/>
    </source>
</evidence>
<organism evidence="9">
    <name type="scientific">Sesamum calycinum</name>
    <dbReference type="NCBI Taxonomy" id="2727403"/>
    <lineage>
        <taxon>Eukaryota</taxon>
        <taxon>Viridiplantae</taxon>
        <taxon>Streptophyta</taxon>
        <taxon>Embryophyta</taxon>
        <taxon>Tracheophyta</taxon>
        <taxon>Spermatophyta</taxon>
        <taxon>Magnoliopsida</taxon>
        <taxon>eudicotyledons</taxon>
        <taxon>Gunneridae</taxon>
        <taxon>Pentapetalae</taxon>
        <taxon>asterids</taxon>
        <taxon>lamiids</taxon>
        <taxon>Lamiales</taxon>
        <taxon>Pedaliaceae</taxon>
        <taxon>Sesamum</taxon>
    </lineage>
</organism>
<comment type="caution">
    <text evidence="9">The sequence shown here is derived from an EMBL/GenBank/DDBJ whole genome shotgun (WGS) entry which is preliminary data.</text>
</comment>
<evidence type="ECO:0000256" key="2">
    <source>
        <dbReference type="ARBA" id="ARBA00022771"/>
    </source>
</evidence>
<dbReference type="CDD" id="cd16574">
    <property type="entry name" value="RING-HC_Topors"/>
    <property type="match status" value="1"/>
</dbReference>
<evidence type="ECO:0000259" key="8">
    <source>
        <dbReference type="PROSITE" id="PS50089"/>
    </source>
</evidence>
<dbReference type="InterPro" id="IPR001841">
    <property type="entry name" value="Znf_RING"/>
</dbReference>
<evidence type="ECO:0000256" key="4">
    <source>
        <dbReference type="PROSITE-ProRule" id="PRU00175"/>
    </source>
</evidence>
<dbReference type="InterPro" id="IPR013083">
    <property type="entry name" value="Znf_RING/FYVE/PHD"/>
</dbReference>
<dbReference type="InterPro" id="IPR058746">
    <property type="entry name" value="Znf_RING-type_Topors"/>
</dbReference>
<sequence length="731" mass="80286">MRPESSDASPNKRIKTITPPPHSPPSLISKGKSKIHEGESLPIQAEVENESADCCGICLSEAGDGGVSRGYIDSCNHYFCFLCIMEWAKVESKCPLCKRRFSAIRRPPSRPSSPLSASFMSLFATRSVLLLFFLLLLTKISCVLSCICFFILSLALLVYHYFGNATVGPPDPYSEAKCSVCHGVADESLLLLCDLCDSAAHTYCVGLGVTVPEGDWYCQDCTLLRDERLKNETNTDSGVQVRFDAPAKISSANDHVSVFDIVRETCGHAALQSPRSASSDPDYLPRPSSNNVETSVINSIDRPISTSLETVTQHPTKPNARTLRRCRNLHDRIRVLRQSWNGLRSGILHFSSSAGDGDISSKKSMSCVSERHSVSCAKLQSTAQCSSSVITNGIETHEIDRAWKMLDKAKSIRQGRGMPSIVHQASKCPTRRPNTIERADCTGYRHSADSQQNRSKNVGSVGPSQHCHYSLEKAYCQKPSSGSGKQKWKRHMTEDATKLISEGSLTGLSPTNQELESSEGTQTPSYACTANLRTYEKPPAEKSFQEPACLSSSVMSESVVVNVDVKGVNHTSSSCSKVKNPKEKSKLEQRCVTGQLYNDAKSEIQSLVKLNLKLQTKAEKLGAWNDCSSQLNYGCLRLSSNRNLFVGSPEVDAFKEVAWLATHSILASCGLEHPKSGTCSIPGIICSHPNEVRQLQKFSLMPNSCRECFYVFVKDVVNTVLLQKKQMQKKA</sequence>
<feature type="domain" description="RING-type" evidence="8">
    <location>
        <begin position="55"/>
        <end position="98"/>
    </location>
</feature>
<evidence type="ECO:0000256" key="1">
    <source>
        <dbReference type="ARBA" id="ARBA00022723"/>
    </source>
</evidence>
<dbReference type="SMART" id="SM00249">
    <property type="entry name" value="PHD"/>
    <property type="match status" value="1"/>
</dbReference>
<evidence type="ECO:0000313" key="9">
    <source>
        <dbReference type="EMBL" id="KAL0396907.1"/>
    </source>
</evidence>
<dbReference type="EMBL" id="JACGWM010000001">
    <property type="protein sequence ID" value="KAL0396907.1"/>
    <property type="molecule type" value="Genomic_DNA"/>
</dbReference>
<feature type="compositionally biased region" description="Polar residues" evidence="5">
    <location>
        <begin position="503"/>
        <end position="526"/>
    </location>
</feature>
<feature type="region of interest" description="Disordered" evidence="5">
    <location>
        <begin position="1"/>
        <end position="32"/>
    </location>
</feature>
<dbReference type="PANTHER" id="PTHR47177">
    <property type="entry name" value="F18C1.6 PROTEIN"/>
    <property type="match status" value="1"/>
</dbReference>
<dbReference type="Pfam" id="PF00628">
    <property type="entry name" value="PHD"/>
    <property type="match status" value="1"/>
</dbReference>
<protein>
    <submittedName>
        <fullName evidence="9">PHD and RING finger domain-containing protein</fullName>
    </submittedName>
</protein>
<feature type="region of interest" description="Disordered" evidence="5">
    <location>
        <begin position="445"/>
        <end position="464"/>
    </location>
</feature>
<dbReference type="PANTHER" id="PTHR47177:SF4">
    <property type="entry name" value="OS06G0283200 PROTEIN"/>
    <property type="match status" value="1"/>
</dbReference>
<dbReference type="SUPFAM" id="SSF57850">
    <property type="entry name" value="RING/U-box"/>
    <property type="match status" value="1"/>
</dbReference>
<reference evidence="9" key="2">
    <citation type="journal article" date="2024" name="Plant">
        <title>Genomic evolution and insights into agronomic trait innovations of Sesamum species.</title>
        <authorList>
            <person name="Miao H."/>
            <person name="Wang L."/>
            <person name="Qu L."/>
            <person name="Liu H."/>
            <person name="Sun Y."/>
            <person name="Le M."/>
            <person name="Wang Q."/>
            <person name="Wei S."/>
            <person name="Zheng Y."/>
            <person name="Lin W."/>
            <person name="Duan Y."/>
            <person name="Cao H."/>
            <person name="Xiong S."/>
            <person name="Wang X."/>
            <person name="Wei L."/>
            <person name="Li C."/>
            <person name="Ma Q."/>
            <person name="Ju M."/>
            <person name="Zhao R."/>
            <person name="Li G."/>
            <person name="Mu C."/>
            <person name="Tian Q."/>
            <person name="Mei H."/>
            <person name="Zhang T."/>
            <person name="Gao T."/>
            <person name="Zhang H."/>
        </authorList>
    </citation>
    <scope>NUCLEOTIDE SEQUENCE</scope>
    <source>
        <strain evidence="9">KEN8</strain>
    </source>
</reference>
<reference evidence="9" key="1">
    <citation type="submission" date="2020-06" db="EMBL/GenBank/DDBJ databases">
        <authorList>
            <person name="Li T."/>
            <person name="Hu X."/>
            <person name="Zhang T."/>
            <person name="Song X."/>
            <person name="Zhang H."/>
            <person name="Dai N."/>
            <person name="Sheng W."/>
            <person name="Hou X."/>
            <person name="Wei L."/>
        </authorList>
    </citation>
    <scope>NUCLEOTIDE SEQUENCE</scope>
    <source>
        <strain evidence="9">KEN8</strain>
        <tissue evidence="9">Leaf</tissue>
    </source>
</reference>
<keyword evidence="1" id="KW-0479">Metal-binding</keyword>
<keyword evidence="6" id="KW-0812">Transmembrane</keyword>
<keyword evidence="2 4" id="KW-0863">Zinc-finger</keyword>
<dbReference type="InterPro" id="IPR001965">
    <property type="entry name" value="Znf_PHD"/>
</dbReference>
<dbReference type="PROSITE" id="PS50016">
    <property type="entry name" value="ZF_PHD_2"/>
    <property type="match status" value="1"/>
</dbReference>
<feature type="transmembrane region" description="Helical" evidence="6">
    <location>
        <begin position="115"/>
        <end position="136"/>
    </location>
</feature>
<dbReference type="SUPFAM" id="SSF57903">
    <property type="entry name" value="FYVE/PHD zinc finger"/>
    <property type="match status" value="1"/>
</dbReference>
<dbReference type="InterPro" id="IPR017907">
    <property type="entry name" value="Znf_RING_CS"/>
</dbReference>
<feature type="domain" description="PHD-type" evidence="7">
    <location>
        <begin position="175"/>
        <end position="224"/>
    </location>
</feature>
<evidence type="ECO:0000256" key="3">
    <source>
        <dbReference type="ARBA" id="ARBA00022833"/>
    </source>
</evidence>
<dbReference type="SMART" id="SM00184">
    <property type="entry name" value="RING"/>
    <property type="match status" value="2"/>
</dbReference>
<proteinExistence type="predicted"/>